<feature type="domain" description="Ig-like SoxY" evidence="1">
    <location>
        <begin position="43"/>
        <end position="150"/>
    </location>
</feature>
<dbReference type="RefSeq" id="WP_200674299.1">
    <property type="nucleotide sequence ID" value="NZ_JAACYA010000002.1"/>
</dbReference>
<dbReference type="PIRSF" id="PIRSF010312">
    <property type="entry name" value="Sulphur_oxidation_SoxY"/>
    <property type="match status" value="1"/>
</dbReference>
<dbReference type="Pfam" id="PF13501">
    <property type="entry name" value="SoxY"/>
    <property type="match status" value="1"/>
</dbReference>
<evidence type="ECO:0000313" key="3">
    <source>
        <dbReference type="Proteomes" id="UP000772812"/>
    </source>
</evidence>
<keyword evidence="3" id="KW-1185">Reference proteome</keyword>
<gene>
    <name evidence="2" type="primary">soxY</name>
    <name evidence="2" type="ORF">GWK41_07425</name>
</gene>
<dbReference type="NCBIfam" id="TIGR04488">
    <property type="entry name" value="SoxY_true_GGCGG"/>
    <property type="match status" value="1"/>
</dbReference>
<dbReference type="Gene3D" id="2.60.40.2470">
    <property type="entry name" value="SoxY domain"/>
    <property type="match status" value="1"/>
</dbReference>
<dbReference type="EMBL" id="JAACYA010000002">
    <property type="protein sequence ID" value="MBK3332896.1"/>
    <property type="molecule type" value="Genomic_DNA"/>
</dbReference>
<dbReference type="PROSITE" id="PS51318">
    <property type="entry name" value="TAT"/>
    <property type="match status" value="1"/>
</dbReference>
<comment type="caution">
    <text evidence="2">The sequence shown here is derived from an EMBL/GenBank/DDBJ whole genome shotgun (WGS) entry which is preliminary data.</text>
</comment>
<dbReference type="NCBIfam" id="TIGR01409">
    <property type="entry name" value="TAT_signal_seq"/>
    <property type="match status" value="1"/>
</dbReference>
<dbReference type="Proteomes" id="UP000772812">
    <property type="component" value="Unassembled WGS sequence"/>
</dbReference>
<organism evidence="2 3">
    <name type="scientific">Persephonella atlantica</name>
    <dbReference type="NCBI Taxonomy" id="2699429"/>
    <lineage>
        <taxon>Bacteria</taxon>
        <taxon>Pseudomonadati</taxon>
        <taxon>Aquificota</taxon>
        <taxon>Aquificia</taxon>
        <taxon>Aquificales</taxon>
        <taxon>Hydrogenothermaceae</taxon>
        <taxon>Persephonella</taxon>
    </lineage>
</organism>
<dbReference type="InterPro" id="IPR038162">
    <property type="entry name" value="SoxY_sf"/>
</dbReference>
<dbReference type="InterPro" id="IPR016568">
    <property type="entry name" value="Sulphur_oxidation_SoxY"/>
</dbReference>
<dbReference type="InterPro" id="IPR006311">
    <property type="entry name" value="TAT_signal"/>
</dbReference>
<name>A0ABS1GIY7_9AQUI</name>
<reference evidence="2 3" key="1">
    <citation type="journal article" date="2021" name="Syst. Appl. Microbiol.">
        <title>Persephonella atlantica sp. nov.: How to adapt to physico-chemical gradients in high temperature hydrothermal habitats.</title>
        <authorList>
            <person name="Francois D.X."/>
            <person name="Godfroy A."/>
            <person name="Mathien C."/>
            <person name="Aube J."/>
            <person name="Cathalot C."/>
            <person name="Lesongeur F."/>
            <person name="L'Haridon S."/>
            <person name="Philippon X."/>
            <person name="Roussel E.G."/>
        </authorList>
    </citation>
    <scope>NUCLEOTIDE SEQUENCE [LARGE SCALE GENOMIC DNA]</scope>
    <source>
        <strain evidence="2 3">MO1340</strain>
    </source>
</reference>
<sequence length="151" mass="16367">MNRRNFLKMTAVAGAVVAVSPAVPLGLEAKAQPKKRSFEEALKEITKGKKPVESQKVKLIAPSIAENGAVVPVKVEVVEPIENVKAIHIMADKNFDPWTCSVHLTPQNGKPYFSTRIRLAKTMNVYAIAELKDGSFIMAKKPVKVTIGGCG</sequence>
<dbReference type="InterPro" id="IPR019546">
    <property type="entry name" value="TAT_signal_bac_arc"/>
</dbReference>
<evidence type="ECO:0000313" key="2">
    <source>
        <dbReference type="EMBL" id="MBK3332896.1"/>
    </source>
</evidence>
<dbReference type="Pfam" id="PF10518">
    <property type="entry name" value="TAT_signal"/>
    <property type="match status" value="1"/>
</dbReference>
<evidence type="ECO:0000259" key="1">
    <source>
        <dbReference type="Pfam" id="PF13501"/>
    </source>
</evidence>
<dbReference type="InterPro" id="IPR032711">
    <property type="entry name" value="SoxY"/>
</dbReference>
<proteinExistence type="predicted"/>
<accession>A0ABS1GIY7</accession>
<protein>
    <submittedName>
        <fullName evidence="2">Thiosulfate oxidation carrier protein SoxY</fullName>
    </submittedName>
</protein>